<evidence type="ECO:0000256" key="6">
    <source>
        <dbReference type="ARBA" id="ARBA00022618"/>
    </source>
</evidence>
<feature type="domain" description="Cytochrome b561" evidence="18">
    <location>
        <begin position="31"/>
        <end position="226"/>
    </location>
</feature>
<feature type="compositionally biased region" description="Pro residues" evidence="16">
    <location>
        <begin position="714"/>
        <end position="724"/>
    </location>
</feature>
<evidence type="ECO:0000256" key="4">
    <source>
        <dbReference type="ARBA" id="ARBA00022448"/>
    </source>
</evidence>
<dbReference type="CDD" id="cd08760">
    <property type="entry name" value="Cyt_b561_FRRS1_like"/>
    <property type="match status" value="1"/>
</dbReference>
<evidence type="ECO:0000256" key="17">
    <source>
        <dbReference type="SAM" id="Phobius"/>
    </source>
</evidence>
<feature type="region of interest" description="Disordered" evidence="16">
    <location>
        <begin position="571"/>
        <end position="798"/>
    </location>
</feature>
<feature type="transmembrane region" description="Helical" evidence="17">
    <location>
        <begin position="136"/>
        <end position="155"/>
    </location>
</feature>
<feature type="transmembrane region" description="Helical" evidence="17">
    <location>
        <begin position="176"/>
        <end position="195"/>
    </location>
</feature>
<keyword evidence="13" id="KW-0539">Nucleus</keyword>
<evidence type="ECO:0000256" key="2">
    <source>
        <dbReference type="ARBA" id="ARBA00004370"/>
    </source>
</evidence>
<feature type="compositionally biased region" description="Basic and acidic residues" evidence="16">
    <location>
        <begin position="688"/>
        <end position="705"/>
    </location>
</feature>
<evidence type="ECO:0000256" key="1">
    <source>
        <dbReference type="ARBA" id="ARBA00004123"/>
    </source>
</evidence>
<evidence type="ECO:0000256" key="9">
    <source>
        <dbReference type="ARBA" id="ARBA00022838"/>
    </source>
</evidence>
<evidence type="ECO:0000256" key="16">
    <source>
        <dbReference type="SAM" id="MobiDB-lite"/>
    </source>
</evidence>
<evidence type="ECO:0000256" key="15">
    <source>
        <dbReference type="ARBA" id="ARBA00023328"/>
    </source>
</evidence>
<dbReference type="Proteomes" id="UP001629113">
    <property type="component" value="Unassembled WGS sequence"/>
</dbReference>
<dbReference type="SMART" id="SM00665">
    <property type="entry name" value="B561"/>
    <property type="match status" value="1"/>
</dbReference>
<evidence type="ECO:0000256" key="12">
    <source>
        <dbReference type="ARBA" id="ARBA00023136"/>
    </source>
</evidence>
<feature type="compositionally biased region" description="Polar residues" evidence="16">
    <location>
        <begin position="392"/>
        <end position="402"/>
    </location>
</feature>
<dbReference type="PROSITE" id="PS50939">
    <property type="entry name" value="CYTOCHROME_B561"/>
    <property type="match status" value="1"/>
</dbReference>
<evidence type="ECO:0000313" key="19">
    <source>
        <dbReference type="EMBL" id="KAL3425228.1"/>
    </source>
</evidence>
<keyword evidence="8" id="KW-0498">Mitosis</keyword>
<keyword evidence="14" id="KW-0131">Cell cycle</keyword>
<name>A0ABR4PPV2_9HELO</name>
<feature type="compositionally biased region" description="Low complexity" evidence="16">
    <location>
        <begin position="592"/>
        <end position="605"/>
    </location>
</feature>
<protein>
    <recommendedName>
        <fullName evidence="18">Cytochrome b561 domain-containing protein</fullName>
    </recommendedName>
</protein>
<keyword evidence="12 17" id="KW-0472">Membrane</keyword>
<dbReference type="PANTHER" id="PTHR15459">
    <property type="entry name" value="POLYAMINE-MODULATED FACTOR 1"/>
    <property type="match status" value="1"/>
</dbReference>
<gene>
    <name evidence="19" type="ORF">PVAG01_04509</name>
</gene>
<keyword evidence="6" id="KW-0132">Cell division</keyword>
<feature type="transmembrane region" description="Helical" evidence="17">
    <location>
        <begin position="62"/>
        <end position="91"/>
    </location>
</feature>
<reference evidence="19 20" key="1">
    <citation type="submission" date="2024-06" db="EMBL/GenBank/DDBJ databases">
        <title>Complete genome of Phlyctema vagabunda strain 19-DSS-EL-015.</title>
        <authorList>
            <person name="Fiorenzani C."/>
        </authorList>
    </citation>
    <scope>NUCLEOTIDE SEQUENCE [LARGE SCALE GENOMIC DNA]</scope>
    <source>
        <strain evidence="19 20">19-DSS-EL-015</strain>
    </source>
</reference>
<keyword evidence="4" id="KW-0813">Transport</keyword>
<keyword evidence="11 17" id="KW-1133">Transmembrane helix</keyword>
<feature type="transmembrane region" description="Helical" evidence="17">
    <location>
        <begin position="201"/>
        <end position="220"/>
    </location>
</feature>
<feature type="transmembrane region" description="Helical" evidence="17">
    <location>
        <begin position="250"/>
        <end position="268"/>
    </location>
</feature>
<dbReference type="InterPro" id="IPR007128">
    <property type="entry name" value="PMF1/Nnf1"/>
</dbReference>
<feature type="compositionally biased region" description="Basic and acidic residues" evidence="16">
    <location>
        <begin position="635"/>
        <end position="659"/>
    </location>
</feature>
<feature type="compositionally biased region" description="Polar residues" evidence="16">
    <location>
        <begin position="670"/>
        <end position="680"/>
    </location>
</feature>
<evidence type="ECO:0000256" key="7">
    <source>
        <dbReference type="ARBA" id="ARBA00022692"/>
    </source>
</evidence>
<keyword evidence="7 17" id="KW-0812">Transmembrane</keyword>
<evidence type="ECO:0000256" key="5">
    <source>
        <dbReference type="ARBA" id="ARBA00022454"/>
    </source>
</evidence>
<feature type="compositionally biased region" description="Basic and acidic residues" evidence="16">
    <location>
        <begin position="456"/>
        <end position="479"/>
    </location>
</feature>
<evidence type="ECO:0000259" key="18">
    <source>
        <dbReference type="PROSITE" id="PS50939"/>
    </source>
</evidence>
<evidence type="ECO:0000313" key="20">
    <source>
        <dbReference type="Proteomes" id="UP001629113"/>
    </source>
</evidence>
<feature type="compositionally biased region" description="Polar residues" evidence="16">
    <location>
        <begin position="741"/>
        <end position="762"/>
    </location>
</feature>
<evidence type="ECO:0000256" key="11">
    <source>
        <dbReference type="ARBA" id="ARBA00022989"/>
    </source>
</evidence>
<keyword evidence="5" id="KW-0158">Chromosome</keyword>
<accession>A0ABR4PPV2</accession>
<feature type="region of interest" description="Disordered" evidence="16">
    <location>
        <begin position="454"/>
        <end position="493"/>
    </location>
</feature>
<feature type="transmembrane region" description="Helical" evidence="17">
    <location>
        <begin position="103"/>
        <end position="124"/>
    </location>
</feature>
<evidence type="ECO:0000256" key="13">
    <source>
        <dbReference type="ARBA" id="ARBA00023242"/>
    </source>
</evidence>
<evidence type="ECO:0000256" key="14">
    <source>
        <dbReference type="ARBA" id="ARBA00023306"/>
    </source>
</evidence>
<organism evidence="19 20">
    <name type="scientific">Phlyctema vagabunda</name>
    <dbReference type="NCBI Taxonomy" id="108571"/>
    <lineage>
        <taxon>Eukaryota</taxon>
        <taxon>Fungi</taxon>
        <taxon>Dikarya</taxon>
        <taxon>Ascomycota</taxon>
        <taxon>Pezizomycotina</taxon>
        <taxon>Leotiomycetes</taxon>
        <taxon>Helotiales</taxon>
        <taxon>Dermateaceae</taxon>
        <taxon>Phlyctema</taxon>
    </lineage>
</organism>
<dbReference type="PANTHER" id="PTHR15459:SF2">
    <property type="entry name" value="CYTOCHROME B561 DOMAIN-CONTAINING PROTEIN"/>
    <property type="match status" value="1"/>
</dbReference>
<evidence type="ECO:0000256" key="10">
    <source>
        <dbReference type="ARBA" id="ARBA00022982"/>
    </source>
</evidence>
<sequence>MAPADTLSPAGSATYDSNTMYVGDGTWDSTRNDFLLPNIMGLNFDTMRYNGMGNRFKDMPGYYSLVLAHGILAAMTFLFVVPAAIMIARFYGRNPRWALRFHIYLQVLTIGLTTVLFVLGWFAVGSRRSLTNPHHGIGVAIYVLVLVQAIGGAWIHRREKGKIVRKLPVKLVLHQWFGRTIALLGIAQVPIGLTLYGAPLYLFVLYAVWMAILFLWYFVLSYRARAPMGGFIQDSHHGESVISERRPSRIGAIAAPVAAGAGFAALLGRNRNRSRSRDRVQEVIPSRRGSRRGSSSFIEKHEYEEKKSGGIMDKLFKGAAVLGAGALAKSWFDRKKMTKEEDDYSSVSGDTPSRVRNPRRHNESEFSEDTQSLHRMEEARPSRSNIALDPTTVGTAITTDTRPVTPRPIGGRRDSYDSLDYSSTMSPSQRPRSEHGVRNGVMAGLGLGWFAKKMKDRRDAKQQRRREQDELRVHQERLARKGNKGSRFTGDGFTRHNQRVSQAESSDLSTILTNPHQAGSSIPAVPVPLGPGGSTTIQSHSRHNVTEPVEMPIAPPDPHGVLHQDSEIESEAYISGGGTHRRRSSRRRAEGEAAAAAAAASGLAAAEKEKRRRERSQAQDLSAVSSPPVSVKVKVHGDKDRNVTLRRLTQEEAAAERAARRGQRRRRAESVSSISGTDTVASRRKYRRDASQVRNDELRAEKEAEALAEAGPPVMAPLSPPDPPYAGGRKPKDSAYYSGTRPLQSVTSVVTPDSHGTWSEMSPSGVGAGSGQEDPAERRRRRRLERNQRQAAGTVDFT</sequence>
<dbReference type="InterPro" id="IPR006593">
    <property type="entry name" value="Cyt_b561/ferric_Rdtase_TM"/>
</dbReference>
<keyword evidence="20" id="KW-1185">Reference proteome</keyword>
<dbReference type="EMBL" id="JBFCZG010000003">
    <property type="protein sequence ID" value="KAL3425228.1"/>
    <property type="molecule type" value="Genomic_DNA"/>
</dbReference>
<feature type="compositionally biased region" description="Basic and acidic residues" evidence="16">
    <location>
        <begin position="371"/>
        <end position="381"/>
    </location>
</feature>
<evidence type="ECO:0000256" key="8">
    <source>
        <dbReference type="ARBA" id="ARBA00022776"/>
    </source>
</evidence>
<comment type="subcellular location">
    <subcellularLocation>
        <location evidence="3">Chromosome</location>
        <location evidence="3">Centromere</location>
        <location evidence="3">Kinetochore</location>
    </subcellularLocation>
    <subcellularLocation>
        <location evidence="2">Membrane</location>
    </subcellularLocation>
    <subcellularLocation>
        <location evidence="1">Nucleus</location>
    </subcellularLocation>
</comment>
<comment type="caution">
    <text evidence="19">The sequence shown here is derived from an EMBL/GenBank/DDBJ whole genome shotgun (WGS) entry which is preliminary data.</text>
</comment>
<keyword evidence="10" id="KW-0249">Electron transport</keyword>
<feature type="region of interest" description="Disordered" evidence="16">
    <location>
        <begin position="274"/>
        <end position="300"/>
    </location>
</feature>
<proteinExistence type="predicted"/>
<keyword evidence="15" id="KW-0137">Centromere</keyword>
<keyword evidence="9" id="KW-0995">Kinetochore</keyword>
<evidence type="ECO:0000256" key="3">
    <source>
        <dbReference type="ARBA" id="ARBA00004629"/>
    </source>
</evidence>
<dbReference type="Gene3D" id="1.20.120.1770">
    <property type="match status" value="1"/>
</dbReference>
<feature type="region of interest" description="Disordered" evidence="16">
    <location>
        <begin position="338"/>
        <end position="439"/>
    </location>
</feature>